<organism evidence="2 3">
    <name type="scientific">Candidatus Uhrbacteria bacterium RIFCSPLOWO2_02_FULL_49_11</name>
    <dbReference type="NCBI Taxonomy" id="1802409"/>
    <lineage>
        <taxon>Bacteria</taxon>
        <taxon>Candidatus Uhriibacteriota</taxon>
    </lineage>
</organism>
<dbReference type="AlphaFoldDB" id="A0A1F7VES1"/>
<dbReference type="EMBL" id="MGER01000001">
    <property type="protein sequence ID" value="OGL89042.1"/>
    <property type="molecule type" value="Genomic_DNA"/>
</dbReference>
<protein>
    <recommendedName>
        <fullName evidence="1">DAGKc domain-containing protein</fullName>
    </recommendedName>
</protein>
<dbReference type="InterPro" id="IPR001206">
    <property type="entry name" value="Diacylglycerol_kinase_cat_dom"/>
</dbReference>
<evidence type="ECO:0000259" key="1">
    <source>
        <dbReference type="Pfam" id="PF00781"/>
    </source>
</evidence>
<reference evidence="2 3" key="1">
    <citation type="journal article" date="2016" name="Nat. Commun.">
        <title>Thousands of microbial genomes shed light on interconnected biogeochemical processes in an aquifer system.</title>
        <authorList>
            <person name="Anantharaman K."/>
            <person name="Brown C.T."/>
            <person name="Hug L.A."/>
            <person name="Sharon I."/>
            <person name="Castelle C.J."/>
            <person name="Probst A.J."/>
            <person name="Thomas B.C."/>
            <person name="Singh A."/>
            <person name="Wilkins M.J."/>
            <person name="Karaoz U."/>
            <person name="Brodie E.L."/>
            <person name="Williams K.H."/>
            <person name="Hubbard S.S."/>
            <person name="Banfield J.F."/>
        </authorList>
    </citation>
    <scope>NUCLEOTIDE SEQUENCE [LARGE SCALE GENOMIC DNA]</scope>
</reference>
<evidence type="ECO:0000313" key="2">
    <source>
        <dbReference type="EMBL" id="OGL89042.1"/>
    </source>
</evidence>
<sequence>MYHYFFDPSLRHKRFHQDVARVETRITDLGIKGRFTRLTPLHDLRETVEESLTQGARTLIAVGNDHLLSRIASVLRNHPHCTLGMIPAGVGPFLISHTLGIPESIAACDTLAARRLEAFDAGVMNNNELFISTIEMHNILCSIECDAKYHLTPLSASHTTIQNLISFQYPDYCDSPADGLFSIYIHPQAPSSWWRTRNAVEPTHCTAKKITVTPLNGESTATVDGFKIIRLPFTTEILQHHFTFIVGRTRLY</sequence>
<name>A0A1F7VES1_9BACT</name>
<dbReference type="Pfam" id="PF00781">
    <property type="entry name" value="DAGK_cat"/>
    <property type="match status" value="1"/>
</dbReference>
<proteinExistence type="predicted"/>
<comment type="caution">
    <text evidence="2">The sequence shown here is derived from an EMBL/GenBank/DDBJ whole genome shotgun (WGS) entry which is preliminary data.</text>
</comment>
<dbReference type="Proteomes" id="UP000178264">
    <property type="component" value="Unassembled WGS sequence"/>
</dbReference>
<dbReference type="SUPFAM" id="SSF111331">
    <property type="entry name" value="NAD kinase/diacylglycerol kinase-like"/>
    <property type="match status" value="1"/>
</dbReference>
<evidence type="ECO:0000313" key="3">
    <source>
        <dbReference type="Proteomes" id="UP000178264"/>
    </source>
</evidence>
<dbReference type="Gene3D" id="3.40.50.10330">
    <property type="entry name" value="Probable inorganic polyphosphate/atp-NAD kinase, domain 1"/>
    <property type="match status" value="1"/>
</dbReference>
<feature type="domain" description="DAGKc" evidence="1">
    <location>
        <begin position="7"/>
        <end position="122"/>
    </location>
</feature>
<dbReference type="InterPro" id="IPR017438">
    <property type="entry name" value="ATP-NAD_kinase_N"/>
</dbReference>
<dbReference type="InterPro" id="IPR016064">
    <property type="entry name" value="NAD/diacylglycerol_kinase_sf"/>
</dbReference>
<accession>A0A1F7VES1</accession>
<gene>
    <name evidence="2" type="ORF">A3I42_04325</name>
</gene>
<dbReference type="GO" id="GO:0016301">
    <property type="term" value="F:kinase activity"/>
    <property type="evidence" value="ECO:0007669"/>
    <property type="project" value="InterPro"/>
</dbReference>